<evidence type="ECO:0000313" key="2">
    <source>
        <dbReference type="Proteomes" id="UP001444661"/>
    </source>
</evidence>
<keyword evidence="2" id="KW-1185">Reference proteome</keyword>
<dbReference type="EMBL" id="JAQQWK010000010">
    <property type="protein sequence ID" value="KAK8030182.1"/>
    <property type="molecule type" value="Genomic_DNA"/>
</dbReference>
<name>A0ABR1SED2_9PEZI</name>
<evidence type="ECO:0000313" key="1">
    <source>
        <dbReference type="EMBL" id="KAK8030182.1"/>
    </source>
</evidence>
<sequence>MNCHGIIPDAKCNTLQVGYTVQRDVVFFFVQIAALHEVSKTRVTNPEGSALMSGSQLRLGQTSFGVDLNNSLF</sequence>
<gene>
    <name evidence="1" type="ORF">PG993_011473</name>
</gene>
<comment type="caution">
    <text evidence="1">The sequence shown here is derived from an EMBL/GenBank/DDBJ whole genome shotgun (WGS) entry which is preliminary data.</text>
</comment>
<organism evidence="1 2">
    <name type="scientific">Apiospora rasikravindrae</name>
    <dbReference type="NCBI Taxonomy" id="990691"/>
    <lineage>
        <taxon>Eukaryota</taxon>
        <taxon>Fungi</taxon>
        <taxon>Dikarya</taxon>
        <taxon>Ascomycota</taxon>
        <taxon>Pezizomycotina</taxon>
        <taxon>Sordariomycetes</taxon>
        <taxon>Xylariomycetidae</taxon>
        <taxon>Amphisphaeriales</taxon>
        <taxon>Apiosporaceae</taxon>
        <taxon>Apiospora</taxon>
    </lineage>
</organism>
<accession>A0ABR1SED2</accession>
<dbReference type="Proteomes" id="UP001444661">
    <property type="component" value="Unassembled WGS sequence"/>
</dbReference>
<reference evidence="1 2" key="1">
    <citation type="submission" date="2023-01" db="EMBL/GenBank/DDBJ databases">
        <title>Analysis of 21 Apiospora genomes using comparative genomics revels a genus with tremendous synthesis potential of carbohydrate active enzymes and secondary metabolites.</title>
        <authorList>
            <person name="Sorensen T."/>
        </authorList>
    </citation>
    <scope>NUCLEOTIDE SEQUENCE [LARGE SCALE GENOMIC DNA]</scope>
    <source>
        <strain evidence="1 2">CBS 33761</strain>
    </source>
</reference>
<protein>
    <submittedName>
        <fullName evidence="1">Uncharacterized protein</fullName>
    </submittedName>
</protein>
<proteinExistence type="predicted"/>